<keyword evidence="2" id="KW-0812">Transmembrane</keyword>
<feature type="compositionally biased region" description="Low complexity" evidence="1">
    <location>
        <begin position="148"/>
        <end position="159"/>
    </location>
</feature>
<gene>
    <name evidence="4" type="ORF">Abiwalacus_07620</name>
</gene>
<evidence type="ECO:0000256" key="2">
    <source>
        <dbReference type="SAM" id="Phobius"/>
    </source>
</evidence>
<dbReference type="InterPro" id="IPR036779">
    <property type="entry name" value="LysM_dom_sf"/>
</dbReference>
<dbReference type="Gene3D" id="3.10.350.10">
    <property type="entry name" value="LysM domain"/>
    <property type="match status" value="2"/>
</dbReference>
<dbReference type="SMART" id="SM00257">
    <property type="entry name" value="LysM"/>
    <property type="match status" value="2"/>
</dbReference>
<evidence type="ECO:0000313" key="5">
    <source>
        <dbReference type="Proteomes" id="UP001062263"/>
    </source>
</evidence>
<dbReference type="PROSITE" id="PS51782">
    <property type="entry name" value="LYSM"/>
    <property type="match status" value="1"/>
</dbReference>
<accession>A0ABM7ZEL8</accession>
<organism evidence="4 5">
    <name type="scientific">Akkermansia biwaensis</name>
    <dbReference type="NCBI Taxonomy" id="2946555"/>
    <lineage>
        <taxon>Bacteria</taxon>
        <taxon>Pseudomonadati</taxon>
        <taxon>Verrucomicrobiota</taxon>
        <taxon>Verrucomicrobiia</taxon>
        <taxon>Verrucomicrobiales</taxon>
        <taxon>Akkermansiaceae</taxon>
        <taxon>Akkermansia</taxon>
    </lineage>
</organism>
<dbReference type="InterPro" id="IPR018392">
    <property type="entry name" value="LysM"/>
</dbReference>
<feature type="region of interest" description="Disordered" evidence="1">
    <location>
        <begin position="143"/>
        <end position="170"/>
    </location>
</feature>
<name>A0ABM7ZEL8_9BACT</name>
<reference evidence="4" key="1">
    <citation type="submission" date="2022-06" db="EMBL/GenBank/DDBJ databases">
        <title>Akkermansia biwalacus sp. nov., an anaerobic mucin-degrading bacterium isolated from human intestine.</title>
        <authorList>
            <person name="Kobayashi Y."/>
            <person name="Inoue S."/>
            <person name="Kawahara T."/>
            <person name="Kohda N."/>
        </authorList>
    </citation>
    <scope>NUCLEOTIDE SEQUENCE</scope>
    <source>
        <strain evidence="4">WON2089</strain>
    </source>
</reference>
<keyword evidence="2" id="KW-0472">Membrane</keyword>
<dbReference type="Pfam" id="PF01476">
    <property type="entry name" value="LysM"/>
    <property type="match status" value="2"/>
</dbReference>
<dbReference type="Proteomes" id="UP001062263">
    <property type="component" value="Chromosome"/>
</dbReference>
<feature type="domain" description="LysM" evidence="3">
    <location>
        <begin position="236"/>
        <end position="282"/>
    </location>
</feature>
<sequence>MPYPPSPDHPTKTIIMKTTKNPDHNPTGRTRPKRKLGTVLRAKLSRYRARVSEFEDDAPSSTVVRWLVVLLLLHLLVIGGVWVRSTWFKNTTEMVEMTATLPSPPTVPQIPVPTAAPVTAPAVPQAAPAAPVTITQPEQVVDARPGRQEQAAPAPTAQEHIPDAAPVAGPARHIVRTGDTWERVARDNRVSVADLKAVNPNMQKLVSGTTLVIPARPGDHLVQEKPAEADTALTGTIHIVKKGETLSVIARKYKMNWRNIQKFNKMSDKDVARLKIGQKIMIPKK</sequence>
<dbReference type="SUPFAM" id="SSF54106">
    <property type="entry name" value="LysM domain"/>
    <property type="match status" value="2"/>
</dbReference>
<dbReference type="PANTHER" id="PTHR33734:SF22">
    <property type="entry name" value="MEMBRANE-BOUND LYTIC MUREIN TRANSGLYCOSYLASE D"/>
    <property type="match status" value="1"/>
</dbReference>
<evidence type="ECO:0000313" key="4">
    <source>
        <dbReference type="EMBL" id="BDL43188.1"/>
    </source>
</evidence>
<feature type="transmembrane region" description="Helical" evidence="2">
    <location>
        <begin position="63"/>
        <end position="83"/>
    </location>
</feature>
<evidence type="ECO:0000256" key="1">
    <source>
        <dbReference type="SAM" id="MobiDB-lite"/>
    </source>
</evidence>
<dbReference type="CDD" id="cd00118">
    <property type="entry name" value="LysM"/>
    <property type="match status" value="2"/>
</dbReference>
<protein>
    <recommendedName>
        <fullName evidence="3">LysM domain-containing protein</fullName>
    </recommendedName>
</protein>
<keyword evidence="5" id="KW-1185">Reference proteome</keyword>
<feature type="region of interest" description="Disordered" evidence="1">
    <location>
        <begin position="1"/>
        <end position="32"/>
    </location>
</feature>
<dbReference type="EMBL" id="AP025943">
    <property type="protein sequence ID" value="BDL43188.1"/>
    <property type="molecule type" value="Genomic_DNA"/>
</dbReference>
<proteinExistence type="predicted"/>
<dbReference type="PANTHER" id="PTHR33734">
    <property type="entry name" value="LYSM DOMAIN-CONTAINING GPI-ANCHORED PROTEIN 2"/>
    <property type="match status" value="1"/>
</dbReference>
<dbReference type="RefSeq" id="WP_215458836.1">
    <property type="nucleotide sequence ID" value="NZ_AP025943.1"/>
</dbReference>
<evidence type="ECO:0000259" key="3">
    <source>
        <dbReference type="PROSITE" id="PS51782"/>
    </source>
</evidence>
<keyword evidence="2" id="KW-1133">Transmembrane helix</keyword>